<dbReference type="EMBL" id="PDCK01000042">
    <property type="protein sequence ID" value="PRQ37203.1"/>
    <property type="molecule type" value="Genomic_DNA"/>
</dbReference>
<dbReference type="InterPro" id="IPR039305">
    <property type="entry name" value="PILS2/6"/>
</dbReference>
<evidence type="ECO:0000256" key="1">
    <source>
        <dbReference type="ARBA" id="ARBA00004141"/>
    </source>
</evidence>
<keyword evidence="4 7" id="KW-0472">Membrane</keyword>
<evidence type="ECO:0000256" key="5">
    <source>
        <dbReference type="ARBA" id="ARBA00023294"/>
    </source>
</evidence>
<feature type="transmembrane region" description="Helical" evidence="7">
    <location>
        <begin position="38"/>
        <end position="59"/>
    </location>
</feature>
<evidence type="ECO:0000313" key="8">
    <source>
        <dbReference type="EMBL" id="PRQ37203.1"/>
    </source>
</evidence>
<dbReference type="OMA" id="DSETVCI"/>
<dbReference type="GO" id="GO:0080162">
    <property type="term" value="P:endoplasmic reticulum to cytosol auxin transport"/>
    <property type="evidence" value="ECO:0007669"/>
    <property type="project" value="InterPro"/>
</dbReference>
<dbReference type="PANTHER" id="PTHR31419:SF1">
    <property type="entry name" value="PROTEIN PIN-LIKES 6"/>
    <property type="match status" value="1"/>
</dbReference>
<feature type="compositionally biased region" description="Basic and acidic residues" evidence="6">
    <location>
        <begin position="133"/>
        <end position="145"/>
    </location>
</feature>
<organism evidence="8 9">
    <name type="scientific">Rosa chinensis</name>
    <name type="common">China rose</name>
    <dbReference type="NCBI Taxonomy" id="74649"/>
    <lineage>
        <taxon>Eukaryota</taxon>
        <taxon>Viridiplantae</taxon>
        <taxon>Streptophyta</taxon>
        <taxon>Embryophyta</taxon>
        <taxon>Tracheophyta</taxon>
        <taxon>Spermatophyta</taxon>
        <taxon>Magnoliopsida</taxon>
        <taxon>eudicotyledons</taxon>
        <taxon>Gunneridae</taxon>
        <taxon>Pentapetalae</taxon>
        <taxon>rosids</taxon>
        <taxon>fabids</taxon>
        <taxon>Rosales</taxon>
        <taxon>Rosaceae</taxon>
        <taxon>Rosoideae</taxon>
        <taxon>Rosoideae incertae sedis</taxon>
        <taxon>Rosa</taxon>
    </lineage>
</organism>
<evidence type="ECO:0000256" key="4">
    <source>
        <dbReference type="ARBA" id="ARBA00023136"/>
    </source>
</evidence>
<gene>
    <name evidence="8" type="ORF">RchiOBHm_Chr4g0399931</name>
</gene>
<evidence type="ECO:0000313" key="9">
    <source>
        <dbReference type="Proteomes" id="UP000238479"/>
    </source>
</evidence>
<feature type="region of interest" description="Disordered" evidence="6">
    <location>
        <begin position="113"/>
        <end position="145"/>
    </location>
</feature>
<proteinExistence type="predicted"/>
<evidence type="ECO:0000256" key="2">
    <source>
        <dbReference type="ARBA" id="ARBA00022692"/>
    </source>
</evidence>
<dbReference type="Gramene" id="PRQ37203">
    <property type="protein sequence ID" value="PRQ37203"/>
    <property type="gene ID" value="RchiOBHm_Chr4g0399931"/>
</dbReference>
<sequence length="235" mass="25484">MLEWWFIPTNAVLGSISDSIIGYITASIVRPPYPYFKFTIVQIGIGNIGNVPLVLIAALCRDSSNPFGDSTTCSTNGTAYILFGQVGAIILYTYVFHMLAPPPDGTFDIDEETLPIKSPSDGETLGQVPLLTPEDKEEKEEQKNEEQVVEVNSNSSKKSKVDLLSKGTNFNCIGDWVVEATVNSWSCTKGKEEAGCVCYGELLDGNPGSLLSTEQQIQAPANLKKGTHQMLSQAI</sequence>
<name>A0A2P6QSQ3_ROSCH</name>
<dbReference type="Pfam" id="PF03547">
    <property type="entry name" value="Mem_trans"/>
    <property type="match status" value="1"/>
</dbReference>
<keyword evidence="2 7" id="KW-0812">Transmembrane</keyword>
<comment type="subcellular location">
    <subcellularLocation>
        <location evidence="1">Membrane</location>
        <topology evidence="1">Multi-pass membrane protein</topology>
    </subcellularLocation>
</comment>
<dbReference type="AlphaFoldDB" id="A0A2P6QSQ3"/>
<evidence type="ECO:0000256" key="3">
    <source>
        <dbReference type="ARBA" id="ARBA00022989"/>
    </source>
</evidence>
<keyword evidence="3 7" id="KW-1133">Transmembrane helix</keyword>
<dbReference type="Proteomes" id="UP000238479">
    <property type="component" value="Chromosome 4"/>
</dbReference>
<dbReference type="GO" id="GO:0016020">
    <property type="term" value="C:membrane"/>
    <property type="evidence" value="ECO:0007669"/>
    <property type="project" value="UniProtKB-SubCell"/>
</dbReference>
<protein>
    <submittedName>
        <fullName evidence="8">Putative membrane transport protein</fullName>
    </submittedName>
</protein>
<feature type="transmembrane region" description="Helical" evidence="7">
    <location>
        <begin position="79"/>
        <end position="100"/>
    </location>
</feature>
<evidence type="ECO:0000256" key="6">
    <source>
        <dbReference type="SAM" id="MobiDB-lite"/>
    </source>
</evidence>
<evidence type="ECO:0000256" key="7">
    <source>
        <dbReference type="SAM" id="Phobius"/>
    </source>
</evidence>
<comment type="caution">
    <text evidence="8">The sequence shown here is derived from an EMBL/GenBank/DDBJ whole genome shotgun (WGS) entry which is preliminary data.</text>
</comment>
<reference evidence="8 9" key="1">
    <citation type="journal article" date="2018" name="Nat. Genet.">
        <title>The Rosa genome provides new insights in the design of modern roses.</title>
        <authorList>
            <person name="Bendahmane M."/>
        </authorList>
    </citation>
    <scope>NUCLEOTIDE SEQUENCE [LARGE SCALE GENOMIC DNA]</scope>
    <source>
        <strain evidence="9">cv. Old Blush</strain>
    </source>
</reference>
<keyword evidence="5" id="KW-0927">Auxin signaling pathway</keyword>
<dbReference type="InterPro" id="IPR004776">
    <property type="entry name" value="Mem_transp_PIN-like"/>
</dbReference>
<dbReference type="GO" id="GO:0009734">
    <property type="term" value="P:auxin-activated signaling pathway"/>
    <property type="evidence" value="ECO:0007669"/>
    <property type="project" value="UniProtKB-KW"/>
</dbReference>
<dbReference type="STRING" id="74649.A0A2P6QSQ3"/>
<keyword evidence="9" id="KW-1185">Reference proteome</keyword>
<accession>A0A2P6QSQ3</accession>
<dbReference type="PANTHER" id="PTHR31419">
    <property type="entry name" value="PROTEIN PIN-LIKES 2"/>
    <property type="match status" value="1"/>
</dbReference>